<evidence type="ECO:0000313" key="3">
    <source>
        <dbReference type="Proteomes" id="UP000319852"/>
    </source>
</evidence>
<evidence type="ECO:0000313" key="2">
    <source>
        <dbReference type="EMBL" id="QDS99828.1"/>
    </source>
</evidence>
<feature type="domain" description="UVR" evidence="1">
    <location>
        <begin position="216"/>
        <end position="241"/>
    </location>
</feature>
<gene>
    <name evidence="2" type="ORF">HG15A2_31590</name>
</gene>
<organism evidence="2 3">
    <name type="scientific">Adhaeretor mobilis</name>
    <dbReference type="NCBI Taxonomy" id="1930276"/>
    <lineage>
        <taxon>Bacteria</taxon>
        <taxon>Pseudomonadati</taxon>
        <taxon>Planctomycetota</taxon>
        <taxon>Planctomycetia</taxon>
        <taxon>Pirellulales</taxon>
        <taxon>Lacipirellulaceae</taxon>
        <taxon>Adhaeretor</taxon>
    </lineage>
</organism>
<dbReference type="OrthoDB" id="252502at2"/>
<evidence type="ECO:0000259" key="1">
    <source>
        <dbReference type="Pfam" id="PF02151"/>
    </source>
</evidence>
<dbReference type="RefSeq" id="WP_145060992.1">
    <property type="nucleotide sequence ID" value="NZ_CP036263.1"/>
</dbReference>
<reference evidence="2 3" key="1">
    <citation type="submission" date="2019-02" db="EMBL/GenBank/DDBJ databases">
        <title>Deep-cultivation of Planctomycetes and their phenomic and genomic characterization uncovers novel biology.</title>
        <authorList>
            <person name="Wiegand S."/>
            <person name="Jogler M."/>
            <person name="Boedeker C."/>
            <person name="Pinto D."/>
            <person name="Vollmers J."/>
            <person name="Rivas-Marin E."/>
            <person name="Kohn T."/>
            <person name="Peeters S.H."/>
            <person name="Heuer A."/>
            <person name="Rast P."/>
            <person name="Oberbeckmann S."/>
            <person name="Bunk B."/>
            <person name="Jeske O."/>
            <person name="Meyerdierks A."/>
            <person name="Storesund J.E."/>
            <person name="Kallscheuer N."/>
            <person name="Luecker S."/>
            <person name="Lage O.M."/>
            <person name="Pohl T."/>
            <person name="Merkel B.J."/>
            <person name="Hornburger P."/>
            <person name="Mueller R.-W."/>
            <person name="Bruemmer F."/>
            <person name="Labrenz M."/>
            <person name="Spormann A.M."/>
            <person name="Op den Camp H."/>
            <person name="Overmann J."/>
            <person name="Amann R."/>
            <person name="Jetten M.S.M."/>
            <person name="Mascher T."/>
            <person name="Medema M.H."/>
            <person name="Devos D.P."/>
            <person name="Kaster A.-K."/>
            <person name="Ovreas L."/>
            <person name="Rohde M."/>
            <person name="Galperin M.Y."/>
            <person name="Jogler C."/>
        </authorList>
    </citation>
    <scope>NUCLEOTIDE SEQUENCE [LARGE SCALE GENOMIC DNA]</scope>
    <source>
        <strain evidence="2 3">HG15A2</strain>
    </source>
</reference>
<dbReference type="AlphaFoldDB" id="A0A517MY81"/>
<dbReference type="InterPro" id="IPR001943">
    <property type="entry name" value="UVR_dom"/>
</dbReference>
<proteinExistence type="predicted"/>
<keyword evidence="3" id="KW-1185">Reference proteome</keyword>
<dbReference type="Proteomes" id="UP000319852">
    <property type="component" value="Chromosome"/>
</dbReference>
<dbReference type="EMBL" id="CP036263">
    <property type="protein sequence ID" value="QDS99828.1"/>
    <property type="molecule type" value="Genomic_DNA"/>
</dbReference>
<accession>A0A517MY81</accession>
<dbReference type="KEGG" id="amob:HG15A2_31590"/>
<name>A0A517MY81_9BACT</name>
<sequence length="246" mass="28443">MARKVRNIDALLRQWDYQPGQPIVRRATGSDQRDLLQIRVDMGVLQMEVTDRPDGHRPEGFPTYYEYLVAASFEEGPDFELDEERCSEIDREFYQFYHRRIAWLTLKEFGNAVADAEHSLRLMDFSSANAPDAQWALLHEQYRPFVMFHRTQAAALSELESTEPRTAVEILDEGLAALEHVFEEHDAADRFDDDLFVSKLREMRTSVMEHYEIGPTLAEQLANAIAAEQYELAAQLRDQLGESDQN</sequence>
<protein>
    <submittedName>
        <fullName evidence="2">UvrB/uvrC motif protein</fullName>
    </submittedName>
</protein>
<dbReference type="Pfam" id="PF02151">
    <property type="entry name" value="UVR"/>
    <property type="match status" value="1"/>
</dbReference>